<sequence length="106" mass="12349">MPERGFASETWDSDEWFQELSRDQRYLFIYLWTNNHCTPAGLYHITLTTISFEAKVSKEELPELLNSLSPKVIWYPNDSLVWVKNFIKRQSKSSKFLAAAAKSLTS</sequence>
<protein>
    <submittedName>
        <fullName evidence="1">Uncharacterized protein</fullName>
    </submittedName>
</protein>
<reference evidence="1" key="1">
    <citation type="journal article" date="2014" name="Front. Microbiol.">
        <title>High frequency of phylogenetically diverse reductive dehalogenase-homologous genes in deep subseafloor sedimentary metagenomes.</title>
        <authorList>
            <person name="Kawai M."/>
            <person name="Futagami T."/>
            <person name="Toyoda A."/>
            <person name="Takaki Y."/>
            <person name="Nishi S."/>
            <person name="Hori S."/>
            <person name="Arai W."/>
            <person name="Tsubouchi T."/>
            <person name="Morono Y."/>
            <person name="Uchiyama I."/>
            <person name="Ito T."/>
            <person name="Fujiyama A."/>
            <person name="Inagaki F."/>
            <person name="Takami H."/>
        </authorList>
    </citation>
    <scope>NUCLEOTIDE SEQUENCE</scope>
    <source>
        <strain evidence="1">Expedition CK06-06</strain>
    </source>
</reference>
<accession>X1W0Y3</accession>
<dbReference type="AlphaFoldDB" id="X1W0Y3"/>
<name>X1W0Y3_9ZZZZ</name>
<gene>
    <name evidence="1" type="ORF">S12H4_57077</name>
</gene>
<feature type="non-terminal residue" evidence="1">
    <location>
        <position position="106"/>
    </location>
</feature>
<proteinExistence type="predicted"/>
<organism evidence="1">
    <name type="scientific">marine sediment metagenome</name>
    <dbReference type="NCBI Taxonomy" id="412755"/>
    <lineage>
        <taxon>unclassified sequences</taxon>
        <taxon>metagenomes</taxon>
        <taxon>ecological metagenomes</taxon>
    </lineage>
</organism>
<evidence type="ECO:0000313" key="1">
    <source>
        <dbReference type="EMBL" id="GAJ21005.1"/>
    </source>
</evidence>
<dbReference type="EMBL" id="BARW01036847">
    <property type="protein sequence ID" value="GAJ21005.1"/>
    <property type="molecule type" value="Genomic_DNA"/>
</dbReference>
<comment type="caution">
    <text evidence="1">The sequence shown here is derived from an EMBL/GenBank/DDBJ whole genome shotgun (WGS) entry which is preliminary data.</text>
</comment>